<protein>
    <submittedName>
        <fullName evidence="1">Uncharacterized protein</fullName>
    </submittedName>
</protein>
<accession>A0A5P8WHU9</accession>
<sequence>MPEQVFTPEIREHLRLSLQNKSLCAIKDNHLNQIIQTWIQDIKEGYRDSTLTLNLPLLIESNIDKLNEQGFQELPSVISPDLSNIEPQLGMLPPLNF</sequence>
<organism evidence="1 2">
    <name type="scientific">Nostoc sphaeroides CCNUC1</name>
    <dbReference type="NCBI Taxonomy" id="2653204"/>
    <lineage>
        <taxon>Bacteria</taxon>
        <taxon>Bacillati</taxon>
        <taxon>Cyanobacteriota</taxon>
        <taxon>Cyanophyceae</taxon>
        <taxon>Nostocales</taxon>
        <taxon>Nostocaceae</taxon>
        <taxon>Nostoc</taxon>
    </lineage>
</organism>
<dbReference type="EMBL" id="CP045227">
    <property type="protein sequence ID" value="QFS51399.1"/>
    <property type="molecule type" value="Genomic_DNA"/>
</dbReference>
<name>A0A5P8WHU9_9NOSO</name>
<dbReference type="KEGG" id="nsh:GXM_08893"/>
<gene>
    <name evidence="1" type="ORF">GXM_08893</name>
</gene>
<evidence type="ECO:0000313" key="2">
    <source>
        <dbReference type="Proteomes" id="UP000326678"/>
    </source>
</evidence>
<dbReference type="AlphaFoldDB" id="A0A5P8WHU9"/>
<proteinExistence type="predicted"/>
<keyword evidence="2" id="KW-1185">Reference proteome</keyword>
<dbReference type="Proteomes" id="UP000326678">
    <property type="component" value="Chromosome Gxm2"/>
</dbReference>
<evidence type="ECO:0000313" key="1">
    <source>
        <dbReference type="EMBL" id="QFS51399.1"/>
    </source>
</evidence>
<reference evidence="1 2" key="1">
    <citation type="submission" date="2019-10" db="EMBL/GenBank/DDBJ databases">
        <title>Genomic and transcriptomic insights into the perfect genentic adaptation of a filamentous nitrogen-fixing cyanobacterium to rice fields.</title>
        <authorList>
            <person name="Chen Z."/>
        </authorList>
    </citation>
    <scope>NUCLEOTIDE SEQUENCE [LARGE SCALE GENOMIC DNA]</scope>
    <source>
        <strain evidence="1">CCNUC1</strain>
    </source>
</reference>